<organism evidence="1 2">
    <name type="scientific">Arabidopsis thaliana</name>
    <name type="common">Mouse-ear cress</name>
    <dbReference type="NCBI Taxonomy" id="3702"/>
    <lineage>
        <taxon>Eukaryota</taxon>
        <taxon>Viridiplantae</taxon>
        <taxon>Streptophyta</taxon>
        <taxon>Embryophyta</taxon>
        <taxon>Tracheophyta</taxon>
        <taxon>Spermatophyta</taxon>
        <taxon>Magnoliopsida</taxon>
        <taxon>eudicotyledons</taxon>
        <taxon>Gunneridae</taxon>
        <taxon>Pentapetalae</taxon>
        <taxon>rosids</taxon>
        <taxon>malvids</taxon>
        <taxon>Brassicales</taxon>
        <taxon>Brassicaceae</taxon>
        <taxon>Camelineae</taxon>
        <taxon>Arabidopsis</taxon>
    </lineage>
</organism>
<evidence type="ECO:0000313" key="2">
    <source>
        <dbReference type="Proteomes" id="UP000426265"/>
    </source>
</evidence>
<accession>A0A654FEG9</accession>
<name>A0A654FEG9_ARATH</name>
<dbReference type="AlphaFoldDB" id="A0A654FEG9"/>
<proteinExistence type="predicted"/>
<evidence type="ECO:0000313" key="1">
    <source>
        <dbReference type="EMBL" id="VYS59285.1"/>
    </source>
</evidence>
<reference evidence="1 2" key="1">
    <citation type="submission" date="2019-11" db="EMBL/GenBank/DDBJ databases">
        <authorList>
            <person name="Jiao W.-B."/>
            <person name="Schneeberger K."/>
        </authorList>
    </citation>
    <scope>NUCLEOTIDE SEQUENCE [LARGE SCALE GENOMIC DNA]</scope>
    <source>
        <strain evidence="2">cv. An-1</strain>
    </source>
</reference>
<gene>
    <name evidence="1" type="ORF">AN1_LOCUS14726</name>
</gene>
<dbReference type="EMBL" id="CACRSJ010000106">
    <property type="protein sequence ID" value="VYS59285.1"/>
    <property type="molecule type" value="Genomic_DNA"/>
</dbReference>
<protein>
    <submittedName>
        <fullName evidence="1">Uncharacterized protein</fullName>
    </submittedName>
</protein>
<sequence>MMNVRLGRIELWAVVSLVMWTVMDRRVNSWSRTADKPRMGVSEPRGPASTYEVLVVTRMTGPYDVLVSVRNCVQYFVRV</sequence>
<dbReference type="Proteomes" id="UP000426265">
    <property type="component" value="Unassembled WGS sequence"/>
</dbReference>